<accession>A0A9D4ITN6</accession>
<sequence>MVGTAMVVQGMAVGFVGTDQLVAQIGTGKEMVVIVKLVVSALELVALTGTDEEMVFVFVMRDPQRCRRTDDPTAHCDCLTAMHVSSVPSRPDTSGCKNSCTG</sequence>
<name>A0A9D4ITN6_DREPO</name>
<keyword evidence="2" id="KW-1185">Reference proteome</keyword>
<organism evidence="1 2">
    <name type="scientific">Dreissena polymorpha</name>
    <name type="common">Zebra mussel</name>
    <name type="synonym">Mytilus polymorpha</name>
    <dbReference type="NCBI Taxonomy" id="45954"/>
    <lineage>
        <taxon>Eukaryota</taxon>
        <taxon>Metazoa</taxon>
        <taxon>Spiralia</taxon>
        <taxon>Lophotrochozoa</taxon>
        <taxon>Mollusca</taxon>
        <taxon>Bivalvia</taxon>
        <taxon>Autobranchia</taxon>
        <taxon>Heteroconchia</taxon>
        <taxon>Euheterodonta</taxon>
        <taxon>Imparidentia</taxon>
        <taxon>Neoheterodontei</taxon>
        <taxon>Myida</taxon>
        <taxon>Dreissenoidea</taxon>
        <taxon>Dreissenidae</taxon>
        <taxon>Dreissena</taxon>
    </lineage>
</organism>
<reference evidence="1" key="1">
    <citation type="journal article" date="2019" name="bioRxiv">
        <title>The Genome of the Zebra Mussel, Dreissena polymorpha: A Resource for Invasive Species Research.</title>
        <authorList>
            <person name="McCartney M.A."/>
            <person name="Auch B."/>
            <person name="Kono T."/>
            <person name="Mallez S."/>
            <person name="Zhang Y."/>
            <person name="Obille A."/>
            <person name="Becker A."/>
            <person name="Abrahante J.E."/>
            <person name="Garbe J."/>
            <person name="Badalamenti J.P."/>
            <person name="Herman A."/>
            <person name="Mangelson H."/>
            <person name="Liachko I."/>
            <person name="Sullivan S."/>
            <person name="Sone E.D."/>
            <person name="Koren S."/>
            <person name="Silverstein K.A.T."/>
            <person name="Beckman K.B."/>
            <person name="Gohl D.M."/>
        </authorList>
    </citation>
    <scope>NUCLEOTIDE SEQUENCE</scope>
    <source>
        <strain evidence="1">Duluth1</strain>
        <tissue evidence="1">Whole animal</tissue>
    </source>
</reference>
<dbReference type="Proteomes" id="UP000828390">
    <property type="component" value="Unassembled WGS sequence"/>
</dbReference>
<gene>
    <name evidence="1" type="ORF">DPMN_161748</name>
</gene>
<proteinExistence type="predicted"/>
<reference evidence="1" key="2">
    <citation type="submission" date="2020-11" db="EMBL/GenBank/DDBJ databases">
        <authorList>
            <person name="McCartney M.A."/>
            <person name="Auch B."/>
            <person name="Kono T."/>
            <person name="Mallez S."/>
            <person name="Becker A."/>
            <person name="Gohl D.M."/>
            <person name="Silverstein K.A.T."/>
            <person name="Koren S."/>
            <person name="Bechman K.B."/>
            <person name="Herman A."/>
            <person name="Abrahante J.E."/>
            <person name="Garbe J."/>
        </authorList>
    </citation>
    <scope>NUCLEOTIDE SEQUENCE</scope>
    <source>
        <strain evidence="1">Duluth1</strain>
        <tissue evidence="1">Whole animal</tissue>
    </source>
</reference>
<protein>
    <submittedName>
        <fullName evidence="1">Uncharacterized protein</fullName>
    </submittedName>
</protein>
<evidence type="ECO:0000313" key="2">
    <source>
        <dbReference type="Proteomes" id="UP000828390"/>
    </source>
</evidence>
<dbReference type="AlphaFoldDB" id="A0A9D4ITN6"/>
<evidence type="ECO:0000313" key="1">
    <source>
        <dbReference type="EMBL" id="KAH3783798.1"/>
    </source>
</evidence>
<dbReference type="EMBL" id="JAIWYP010000008">
    <property type="protein sequence ID" value="KAH3783798.1"/>
    <property type="molecule type" value="Genomic_DNA"/>
</dbReference>
<comment type="caution">
    <text evidence="1">The sequence shown here is derived from an EMBL/GenBank/DDBJ whole genome shotgun (WGS) entry which is preliminary data.</text>
</comment>